<proteinExistence type="predicted"/>
<name>A0A0E9RVQ4_ANGAN</name>
<dbReference type="AlphaFoldDB" id="A0A0E9RVQ4"/>
<accession>A0A0E9RVQ4</accession>
<reference evidence="1" key="1">
    <citation type="submission" date="2014-11" db="EMBL/GenBank/DDBJ databases">
        <authorList>
            <person name="Amaro Gonzalez C."/>
        </authorList>
    </citation>
    <scope>NUCLEOTIDE SEQUENCE</scope>
</reference>
<dbReference type="EMBL" id="GBXM01076229">
    <property type="protein sequence ID" value="JAH32348.1"/>
    <property type="molecule type" value="Transcribed_RNA"/>
</dbReference>
<organism evidence="1">
    <name type="scientific">Anguilla anguilla</name>
    <name type="common">European freshwater eel</name>
    <name type="synonym">Muraena anguilla</name>
    <dbReference type="NCBI Taxonomy" id="7936"/>
    <lineage>
        <taxon>Eukaryota</taxon>
        <taxon>Metazoa</taxon>
        <taxon>Chordata</taxon>
        <taxon>Craniata</taxon>
        <taxon>Vertebrata</taxon>
        <taxon>Euteleostomi</taxon>
        <taxon>Actinopterygii</taxon>
        <taxon>Neopterygii</taxon>
        <taxon>Teleostei</taxon>
        <taxon>Anguilliformes</taxon>
        <taxon>Anguillidae</taxon>
        <taxon>Anguilla</taxon>
    </lineage>
</organism>
<sequence length="37" mass="4067">MGTGIPTAIKVRTIKCTALKKIYKTTIHLIKSLPITL</sequence>
<reference evidence="1" key="2">
    <citation type="journal article" date="2015" name="Fish Shellfish Immunol.">
        <title>Early steps in the European eel (Anguilla anguilla)-Vibrio vulnificus interaction in the gills: Role of the RtxA13 toxin.</title>
        <authorList>
            <person name="Callol A."/>
            <person name="Pajuelo D."/>
            <person name="Ebbesson L."/>
            <person name="Teles M."/>
            <person name="MacKenzie S."/>
            <person name="Amaro C."/>
        </authorList>
    </citation>
    <scope>NUCLEOTIDE SEQUENCE</scope>
</reference>
<evidence type="ECO:0000313" key="1">
    <source>
        <dbReference type="EMBL" id="JAH32348.1"/>
    </source>
</evidence>
<protein>
    <submittedName>
        <fullName evidence="1">Uncharacterized protein</fullName>
    </submittedName>
</protein>